<dbReference type="InterPro" id="IPR038332">
    <property type="entry name" value="PPE_sf"/>
</dbReference>
<sequence>MSDLRSYYENESHETLYNQLQNGDPAAVEAASADWSTVSGTLDDISTALTRDLASLNEKWSSDSGDEFSRRVTVIAQFASDNAELAGQVKLALTSFAADLKTAQAKVDDPADTDDNTSTWGGALTGGAVAGVPGAVVGAVWGHNRDEEQREKAKARTVELISNLAGDYQMSWSGGSVQPPIAPADLPGSVDNDGPGSASGPGATNVSGLGGTGTSSSSGSGRAGAPDSPSLVSDTGTPGDRGDTTGGGPSTSVGDVTGGGGNGTGLSAATPGIGTGTGTGTGLGTGGGGGGGGGGDSLGGGGLALGGLAAGAGGLAAGALGLGNSGQSARPGGAGSSAMKPGGNTGTGAGKGTGAAGGGKDRLGVPRQGVGGVDGHHGLQNRNAAGAKGAQSAAGGRGLTGEDEDADDRTTWLTEDDMVWGQDGSAPPPVLGGR</sequence>
<evidence type="ECO:0000256" key="1">
    <source>
        <dbReference type="SAM" id="MobiDB-lite"/>
    </source>
</evidence>
<feature type="region of interest" description="Disordered" evidence="1">
    <location>
        <begin position="316"/>
        <end position="434"/>
    </location>
</feature>
<feature type="compositionally biased region" description="Gly residues" evidence="1">
    <location>
        <begin position="273"/>
        <end position="304"/>
    </location>
</feature>
<dbReference type="EMBL" id="JAUSRA010000001">
    <property type="protein sequence ID" value="MDP9797592.1"/>
    <property type="molecule type" value="Genomic_DNA"/>
</dbReference>
<comment type="caution">
    <text evidence="2">The sequence shown here is derived from an EMBL/GenBank/DDBJ whole genome shotgun (WGS) entry which is preliminary data.</text>
</comment>
<gene>
    <name evidence="2" type="ORF">J2S43_006104</name>
</gene>
<protein>
    <submittedName>
        <fullName evidence="2">Uncharacterized protein YukE</fullName>
    </submittedName>
</protein>
<evidence type="ECO:0000313" key="3">
    <source>
        <dbReference type="Proteomes" id="UP001240984"/>
    </source>
</evidence>
<accession>A0ABT9N1L6</accession>
<name>A0ABT9N1L6_9ACTN</name>
<feature type="compositionally biased region" description="Gly residues" evidence="1">
    <location>
        <begin position="343"/>
        <end position="358"/>
    </location>
</feature>
<feature type="region of interest" description="Disordered" evidence="1">
    <location>
        <begin position="171"/>
        <end position="304"/>
    </location>
</feature>
<dbReference type="Gene3D" id="1.20.1260.20">
    <property type="entry name" value="PPE superfamily"/>
    <property type="match status" value="1"/>
</dbReference>
<feature type="compositionally biased region" description="Low complexity" evidence="1">
    <location>
        <begin position="384"/>
        <end position="394"/>
    </location>
</feature>
<dbReference type="Proteomes" id="UP001240984">
    <property type="component" value="Unassembled WGS sequence"/>
</dbReference>
<evidence type="ECO:0000313" key="2">
    <source>
        <dbReference type="EMBL" id="MDP9797592.1"/>
    </source>
</evidence>
<dbReference type="RefSeq" id="WP_306834984.1">
    <property type="nucleotide sequence ID" value="NZ_JAUSRA010000001.1"/>
</dbReference>
<reference evidence="2 3" key="1">
    <citation type="submission" date="2023-07" db="EMBL/GenBank/DDBJ databases">
        <title>Sequencing the genomes of 1000 actinobacteria strains.</title>
        <authorList>
            <person name="Klenk H.-P."/>
        </authorList>
    </citation>
    <scope>NUCLEOTIDE SEQUENCE [LARGE SCALE GENOMIC DNA]</scope>
    <source>
        <strain evidence="2 3">DSM 44710</strain>
    </source>
</reference>
<keyword evidence="3" id="KW-1185">Reference proteome</keyword>
<proteinExistence type="predicted"/>
<organism evidence="2 3">
    <name type="scientific">Catenuloplanes nepalensis</name>
    <dbReference type="NCBI Taxonomy" id="587533"/>
    <lineage>
        <taxon>Bacteria</taxon>
        <taxon>Bacillati</taxon>
        <taxon>Actinomycetota</taxon>
        <taxon>Actinomycetes</taxon>
        <taxon>Micromonosporales</taxon>
        <taxon>Micromonosporaceae</taxon>
        <taxon>Catenuloplanes</taxon>
    </lineage>
</organism>